<dbReference type="Proteomes" id="UP000765509">
    <property type="component" value="Unassembled WGS sequence"/>
</dbReference>
<name>A0A9Q3KLZ1_9BASI</name>
<accession>A0A9Q3KLZ1</accession>
<evidence type="ECO:0000313" key="3">
    <source>
        <dbReference type="Proteomes" id="UP000765509"/>
    </source>
</evidence>
<dbReference type="AlphaFoldDB" id="A0A9Q3KLZ1"/>
<proteinExistence type="predicted"/>
<protein>
    <submittedName>
        <fullName evidence="2">Uncharacterized protein</fullName>
    </submittedName>
</protein>
<keyword evidence="3" id="KW-1185">Reference proteome</keyword>
<reference evidence="2" key="1">
    <citation type="submission" date="2021-03" db="EMBL/GenBank/DDBJ databases">
        <title>Draft genome sequence of rust myrtle Austropuccinia psidii MF-1, a brazilian biotype.</title>
        <authorList>
            <person name="Quecine M.C."/>
            <person name="Pachon D.M.R."/>
            <person name="Bonatelli M.L."/>
            <person name="Correr F.H."/>
            <person name="Franceschini L.M."/>
            <person name="Leite T.F."/>
            <person name="Margarido G.R.A."/>
            <person name="Almeida C.A."/>
            <person name="Ferrarezi J.A."/>
            <person name="Labate C.A."/>
        </authorList>
    </citation>
    <scope>NUCLEOTIDE SEQUENCE</scope>
    <source>
        <strain evidence="2">MF-1</strain>
    </source>
</reference>
<evidence type="ECO:0000256" key="1">
    <source>
        <dbReference type="SAM" id="MobiDB-lite"/>
    </source>
</evidence>
<dbReference type="EMBL" id="AVOT02117070">
    <property type="protein sequence ID" value="MBW0584158.1"/>
    <property type="molecule type" value="Genomic_DNA"/>
</dbReference>
<evidence type="ECO:0000313" key="2">
    <source>
        <dbReference type="EMBL" id="MBW0584158.1"/>
    </source>
</evidence>
<sequence>MPVWHSPPAKNTRSQRNPAVLTPKARVPLDHTPSVYQLSANLDRGPSMEGVEPSRRGGNQEDQDLSLGYWVDTMACLKVQEQD</sequence>
<feature type="region of interest" description="Disordered" evidence="1">
    <location>
        <begin position="40"/>
        <end position="65"/>
    </location>
</feature>
<organism evidence="2 3">
    <name type="scientific">Austropuccinia psidii MF-1</name>
    <dbReference type="NCBI Taxonomy" id="1389203"/>
    <lineage>
        <taxon>Eukaryota</taxon>
        <taxon>Fungi</taxon>
        <taxon>Dikarya</taxon>
        <taxon>Basidiomycota</taxon>
        <taxon>Pucciniomycotina</taxon>
        <taxon>Pucciniomycetes</taxon>
        <taxon>Pucciniales</taxon>
        <taxon>Sphaerophragmiaceae</taxon>
        <taxon>Austropuccinia</taxon>
    </lineage>
</organism>
<comment type="caution">
    <text evidence="2">The sequence shown here is derived from an EMBL/GenBank/DDBJ whole genome shotgun (WGS) entry which is preliminary data.</text>
</comment>
<gene>
    <name evidence="2" type="ORF">O181_123873</name>
</gene>